<feature type="compositionally biased region" description="Polar residues" evidence="1">
    <location>
        <begin position="475"/>
        <end position="485"/>
    </location>
</feature>
<dbReference type="OMA" id="GAPHKEN"/>
<evidence type="ECO:0000313" key="5">
    <source>
        <dbReference type="Proteomes" id="UP000018144"/>
    </source>
</evidence>
<feature type="chain" id="PRO_5004651381" evidence="3">
    <location>
        <begin position="32"/>
        <end position="903"/>
    </location>
</feature>
<protein>
    <submittedName>
        <fullName evidence="4">Uncharacterized protein</fullName>
    </submittedName>
</protein>
<dbReference type="Proteomes" id="UP000018144">
    <property type="component" value="Unassembled WGS sequence"/>
</dbReference>
<feature type="compositionally biased region" description="Pro residues" evidence="1">
    <location>
        <begin position="847"/>
        <end position="867"/>
    </location>
</feature>
<dbReference type="AlphaFoldDB" id="U4LED7"/>
<keyword evidence="3" id="KW-0732">Signal</keyword>
<keyword evidence="5" id="KW-1185">Reference proteome</keyword>
<organism evidence="4 5">
    <name type="scientific">Pyronema omphalodes (strain CBS 100304)</name>
    <name type="common">Pyronema confluens</name>
    <dbReference type="NCBI Taxonomy" id="1076935"/>
    <lineage>
        <taxon>Eukaryota</taxon>
        <taxon>Fungi</taxon>
        <taxon>Dikarya</taxon>
        <taxon>Ascomycota</taxon>
        <taxon>Pezizomycotina</taxon>
        <taxon>Pezizomycetes</taxon>
        <taxon>Pezizales</taxon>
        <taxon>Pyronemataceae</taxon>
        <taxon>Pyronema</taxon>
    </lineage>
</organism>
<gene>
    <name evidence="4" type="ORF">PCON_08678</name>
</gene>
<dbReference type="STRING" id="1076935.U4LED7"/>
<feature type="compositionally biased region" description="Low complexity" evidence="1">
    <location>
        <begin position="687"/>
        <end position="712"/>
    </location>
</feature>
<feature type="region of interest" description="Disordered" evidence="1">
    <location>
        <begin position="659"/>
        <end position="903"/>
    </location>
</feature>
<evidence type="ECO:0000256" key="2">
    <source>
        <dbReference type="SAM" id="Phobius"/>
    </source>
</evidence>
<feature type="region of interest" description="Disordered" evidence="1">
    <location>
        <begin position="41"/>
        <end position="70"/>
    </location>
</feature>
<name>U4LED7_PYROM</name>
<feature type="compositionally biased region" description="Polar residues" evidence="1">
    <location>
        <begin position="732"/>
        <end position="745"/>
    </location>
</feature>
<feature type="signal peptide" evidence="3">
    <location>
        <begin position="1"/>
        <end position="31"/>
    </location>
</feature>
<sequence length="903" mass="97180">MALLCSPTGHFGITSVYLLLALSLILPSTVGSPVSIANTPQATITESKPKKNQSSPPWDTPDEYPQSSDDDDDSYLIFDDMIDYWNYYPYTTAIRTDLSEDEHSFFGGLGARTRDAEQREIDQTYLWFLPAKTITSVETLYGQTTTETDLFTVTTTATVISHQTVTVRATVALNKDLPPLEEARTTESYPPHLGVQPPFGSNGNKESSHNYLDGPVTTGLLFAEDTGGWLDPDSSNSVDPPILTPPGSIWPVPTGSMYETRDPNTELQAFAWPTNPKKTKTATLPNVSLASPEQTDITERSTGISDVATAEITKGPEPKNQSEDRPRPIPMALLPKENQFHNTHTMDLNRRTASPHPRRLCQFHTFRPRPLRQAKSIVSGQSSNHKNDFGHPKTQIIAEINLLTPSTNPLKLVQNAEIPRKPAIHGQPDYDKNNQALVPRPSLIPNRLKPSMLTKRAVESTAPGRSNVIFHGRQKQGSEPGTPTENKPPMENQVPGNKSKETPAVEVNPEKVIPADNEVTDSKSDQTAPGKGQDNPKENKPADNKVTDSKLDGTATEKEEDKPNEDQPMENPVAVETPTEDTIVEIGDQNITVVPEPTSSNSNNSDSSIIITVLRVAQIVGFIVIGIVLATLVVLLFIWCSQPLWWPCCLKRKHKKQEMKQNQNNQHDPVNDRETLPTTPAPPQQTPPSTTHQTTTAPPQQNPPSTTQQNSTAPSPPKVPTTTNPVSPTTPGNAQTTLAPPTHQASASSGGSSKTSGKTSSTKKFSHSTKVSSQNNNVVAAPALTPSPSPSKPPPQIPSNTPEPTPAPVPAPAPSKPPPPVPHNAPAQVSAPTKPPSQVPNKVPSSVPIPVPSGVPSPATPALPIPAPSSARVPSATPNTAIVPPQKPQDIPATDEGYPATAT</sequence>
<reference evidence="4 5" key="1">
    <citation type="journal article" date="2013" name="PLoS Genet.">
        <title>The genome and development-dependent transcriptomes of Pyronema confluens: a window into fungal evolution.</title>
        <authorList>
            <person name="Traeger S."/>
            <person name="Altegoer F."/>
            <person name="Freitag M."/>
            <person name="Gabaldon T."/>
            <person name="Kempken F."/>
            <person name="Kumar A."/>
            <person name="Marcet-Houben M."/>
            <person name="Poggeler S."/>
            <person name="Stajich J.E."/>
            <person name="Nowrousian M."/>
        </authorList>
    </citation>
    <scope>NUCLEOTIDE SEQUENCE [LARGE SCALE GENOMIC DNA]</scope>
    <source>
        <strain evidence="5">CBS 100304</strain>
        <tissue evidence="4">Vegetative mycelium</tissue>
    </source>
</reference>
<feature type="transmembrane region" description="Helical" evidence="2">
    <location>
        <begin position="619"/>
        <end position="646"/>
    </location>
</feature>
<feature type="region of interest" description="Disordered" evidence="1">
    <location>
        <begin position="441"/>
        <end position="572"/>
    </location>
</feature>
<evidence type="ECO:0000256" key="1">
    <source>
        <dbReference type="SAM" id="MobiDB-lite"/>
    </source>
</evidence>
<evidence type="ECO:0000256" key="3">
    <source>
        <dbReference type="SAM" id="SignalP"/>
    </source>
</evidence>
<dbReference type="OrthoDB" id="10439421at2759"/>
<feature type="compositionally biased region" description="Basic and acidic residues" evidence="1">
    <location>
        <begin position="534"/>
        <end position="565"/>
    </location>
</feature>
<feature type="compositionally biased region" description="Low complexity" evidence="1">
    <location>
        <begin position="720"/>
        <end position="731"/>
    </location>
</feature>
<feature type="compositionally biased region" description="Low complexity" evidence="1">
    <location>
        <begin position="746"/>
        <end position="773"/>
    </location>
</feature>
<keyword evidence="2" id="KW-0472">Membrane</keyword>
<accession>U4LED7</accession>
<evidence type="ECO:0000313" key="4">
    <source>
        <dbReference type="EMBL" id="CCX30479.1"/>
    </source>
</evidence>
<feature type="compositionally biased region" description="Polar residues" evidence="1">
    <location>
        <begin position="41"/>
        <end position="57"/>
    </location>
</feature>
<feature type="compositionally biased region" description="Pro residues" evidence="1">
    <location>
        <begin position="785"/>
        <end position="823"/>
    </location>
</feature>
<keyword evidence="2" id="KW-0812">Transmembrane</keyword>
<dbReference type="EMBL" id="HF935441">
    <property type="protein sequence ID" value="CCX30479.1"/>
    <property type="molecule type" value="Genomic_DNA"/>
</dbReference>
<proteinExistence type="predicted"/>
<keyword evidence="2" id="KW-1133">Transmembrane helix</keyword>